<name>A0A5N6KXX1_9ROSI</name>
<accession>A0A5N6KXX1</accession>
<evidence type="ECO:0000313" key="2">
    <source>
        <dbReference type="Proteomes" id="UP000327013"/>
    </source>
</evidence>
<comment type="caution">
    <text evidence="1">The sequence shown here is derived from an EMBL/GenBank/DDBJ whole genome shotgun (WGS) entry which is preliminary data.</text>
</comment>
<gene>
    <name evidence="1" type="ORF">FH972_024397</name>
</gene>
<dbReference type="AlphaFoldDB" id="A0A5N6KXX1"/>
<dbReference type="EMBL" id="VIBQ01000017">
    <property type="protein sequence ID" value="KAB8360659.1"/>
    <property type="molecule type" value="Genomic_DNA"/>
</dbReference>
<keyword evidence="2" id="KW-1185">Reference proteome</keyword>
<dbReference type="Proteomes" id="UP000327013">
    <property type="component" value="Unassembled WGS sequence"/>
</dbReference>
<protein>
    <submittedName>
        <fullName evidence="1">Uncharacterized protein</fullName>
    </submittedName>
</protein>
<proteinExistence type="predicted"/>
<sequence length="200" mass="20740">MRAQPPHHRLCGAHAPPAEHHVQRARFANKSGEAIRPAGTGDDAETHLGLAGLRVGSEDADAVQGAAEIGEEGGGLGGGHRGALLEVGASAEGLVEGGGEDEDARLVGGGCGRGGFSVNVFDGGGEFLHEGAAEGVHGAWVVESEYADDACVRRLEGCCACFLKDLCLLGGRQRGNIWVRARFNLGNFFFCELSSHPWGL</sequence>
<evidence type="ECO:0000313" key="1">
    <source>
        <dbReference type="EMBL" id="KAB8360659.1"/>
    </source>
</evidence>
<reference evidence="1 2" key="1">
    <citation type="submission" date="2019-06" db="EMBL/GenBank/DDBJ databases">
        <title>A chromosomal-level reference genome of Carpinus fangiana (Coryloideae, Betulaceae).</title>
        <authorList>
            <person name="Yang X."/>
            <person name="Wang Z."/>
            <person name="Zhang L."/>
            <person name="Hao G."/>
            <person name="Liu J."/>
            <person name="Yang Y."/>
        </authorList>
    </citation>
    <scope>NUCLEOTIDE SEQUENCE [LARGE SCALE GENOMIC DNA]</scope>
    <source>
        <strain evidence="1">Cfa_2016G</strain>
        <tissue evidence="1">Leaf</tissue>
    </source>
</reference>
<organism evidence="1 2">
    <name type="scientific">Carpinus fangiana</name>
    <dbReference type="NCBI Taxonomy" id="176857"/>
    <lineage>
        <taxon>Eukaryota</taxon>
        <taxon>Viridiplantae</taxon>
        <taxon>Streptophyta</taxon>
        <taxon>Embryophyta</taxon>
        <taxon>Tracheophyta</taxon>
        <taxon>Spermatophyta</taxon>
        <taxon>Magnoliopsida</taxon>
        <taxon>eudicotyledons</taxon>
        <taxon>Gunneridae</taxon>
        <taxon>Pentapetalae</taxon>
        <taxon>rosids</taxon>
        <taxon>fabids</taxon>
        <taxon>Fagales</taxon>
        <taxon>Betulaceae</taxon>
        <taxon>Carpinus</taxon>
    </lineage>
</organism>